<accession>A0A5C6E6Y5</accession>
<keyword evidence="1" id="KW-1133">Transmembrane helix</keyword>
<feature type="transmembrane region" description="Helical" evidence="1">
    <location>
        <begin position="43"/>
        <end position="63"/>
    </location>
</feature>
<comment type="caution">
    <text evidence="2">The sequence shown here is derived from an EMBL/GenBank/DDBJ whole genome shotgun (WGS) entry which is preliminary data.</text>
</comment>
<dbReference type="EMBL" id="SJPW01000010">
    <property type="protein sequence ID" value="TWU44712.1"/>
    <property type="molecule type" value="Genomic_DNA"/>
</dbReference>
<reference evidence="2 3" key="1">
    <citation type="submission" date="2019-02" db="EMBL/GenBank/DDBJ databases">
        <title>Deep-cultivation of Planctomycetes and their phenomic and genomic characterization uncovers novel biology.</title>
        <authorList>
            <person name="Wiegand S."/>
            <person name="Jogler M."/>
            <person name="Boedeker C."/>
            <person name="Pinto D."/>
            <person name="Vollmers J."/>
            <person name="Rivas-Marin E."/>
            <person name="Kohn T."/>
            <person name="Peeters S.H."/>
            <person name="Heuer A."/>
            <person name="Rast P."/>
            <person name="Oberbeckmann S."/>
            <person name="Bunk B."/>
            <person name="Jeske O."/>
            <person name="Meyerdierks A."/>
            <person name="Storesund J.E."/>
            <person name="Kallscheuer N."/>
            <person name="Luecker S."/>
            <person name="Lage O.M."/>
            <person name="Pohl T."/>
            <person name="Merkel B.J."/>
            <person name="Hornburger P."/>
            <person name="Mueller R.-W."/>
            <person name="Bruemmer F."/>
            <person name="Labrenz M."/>
            <person name="Spormann A.M."/>
            <person name="Op Den Camp H."/>
            <person name="Overmann J."/>
            <person name="Amann R."/>
            <person name="Jetten M.S.M."/>
            <person name="Mascher T."/>
            <person name="Medema M.H."/>
            <person name="Devos D.P."/>
            <person name="Kaster A.-K."/>
            <person name="Ovreas L."/>
            <person name="Rohde M."/>
            <person name="Galperin M.Y."/>
            <person name="Jogler C."/>
        </authorList>
    </citation>
    <scope>NUCLEOTIDE SEQUENCE [LARGE SCALE GENOMIC DNA]</scope>
    <source>
        <strain evidence="2 3">Poly51</strain>
    </source>
</reference>
<name>A0A5C6E6Y5_9BACT</name>
<sequence length="70" mass="7938">MAWKIVHIVASEWTDAVTAIAILLLVAYSVIHDWTEIPVENLRVNIAVAILGLWMLLSAMIRLKNRGWRA</sequence>
<evidence type="ECO:0000256" key="1">
    <source>
        <dbReference type="SAM" id="Phobius"/>
    </source>
</evidence>
<gene>
    <name evidence="2" type="ORF">Poly51_59810</name>
</gene>
<evidence type="ECO:0000313" key="2">
    <source>
        <dbReference type="EMBL" id="TWU44712.1"/>
    </source>
</evidence>
<organism evidence="2 3">
    <name type="scientific">Rubripirellula tenax</name>
    <dbReference type="NCBI Taxonomy" id="2528015"/>
    <lineage>
        <taxon>Bacteria</taxon>
        <taxon>Pseudomonadati</taxon>
        <taxon>Planctomycetota</taxon>
        <taxon>Planctomycetia</taxon>
        <taxon>Pirellulales</taxon>
        <taxon>Pirellulaceae</taxon>
        <taxon>Rubripirellula</taxon>
    </lineage>
</organism>
<dbReference type="Proteomes" id="UP000318288">
    <property type="component" value="Unassembled WGS sequence"/>
</dbReference>
<keyword evidence="3" id="KW-1185">Reference proteome</keyword>
<keyword evidence="1" id="KW-0472">Membrane</keyword>
<keyword evidence="1" id="KW-0812">Transmembrane</keyword>
<proteinExistence type="predicted"/>
<dbReference type="AlphaFoldDB" id="A0A5C6E6Y5"/>
<protein>
    <submittedName>
        <fullName evidence="2">Uncharacterized protein</fullName>
    </submittedName>
</protein>
<feature type="transmembrane region" description="Helical" evidence="1">
    <location>
        <begin position="12"/>
        <end position="31"/>
    </location>
</feature>
<evidence type="ECO:0000313" key="3">
    <source>
        <dbReference type="Proteomes" id="UP000318288"/>
    </source>
</evidence>